<keyword evidence="2" id="KW-1185">Reference proteome</keyword>
<evidence type="ECO:0000313" key="2">
    <source>
        <dbReference type="Proteomes" id="UP000813444"/>
    </source>
</evidence>
<protein>
    <submittedName>
        <fullName evidence="1">Uncharacterized protein</fullName>
    </submittedName>
</protein>
<comment type="caution">
    <text evidence="1">The sequence shown here is derived from an EMBL/GenBank/DDBJ whole genome shotgun (WGS) entry which is preliminary data.</text>
</comment>
<proteinExistence type="predicted"/>
<name>A0A8K0WTB3_9HYPO</name>
<evidence type="ECO:0000313" key="1">
    <source>
        <dbReference type="EMBL" id="KAH7322639.1"/>
    </source>
</evidence>
<gene>
    <name evidence="1" type="ORF">B0I35DRAFT_185476</name>
</gene>
<dbReference type="Proteomes" id="UP000813444">
    <property type="component" value="Unassembled WGS sequence"/>
</dbReference>
<reference evidence="1" key="1">
    <citation type="journal article" date="2021" name="Nat. Commun.">
        <title>Genetic determinants of endophytism in the Arabidopsis root mycobiome.</title>
        <authorList>
            <person name="Mesny F."/>
            <person name="Miyauchi S."/>
            <person name="Thiergart T."/>
            <person name="Pickel B."/>
            <person name="Atanasova L."/>
            <person name="Karlsson M."/>
            <person name="Huettel B."/>
            <person name="Barry K.W."/>
            <person name="Haridas S."/>
            <person name="Chen C."/>
            <person name="Bauer D."/>
            <person name="Andreopoulos W."/>
            <person name="Pangilinan J."/>
            <person name="LaButti K."/>
            <person name="Riley R."/>
            <person name="Lipzen A."/>
            <person name="Clum A."/>
            <person name="Drula E."/>
            <person name="Henrissat B."/>
            <person name="Kohler A."/>
            <person name="Grigoriev I.V."/>
            <person name="Martin F.M."/>
            <person name="Hacquard S."/>
        </authorList>
    </citation>
    <scope>NUCLEOTIDE SEQUENCE</scope>
    <source>
        <strain evidence="1">MPI-CAGE-CH-0235</strain>
    </source>
</reference>
<organism evidence="1 2">
    <name type="scientific">Stachybotrys elegans</name>
    <dbReference type="NCBI Taxonomy" id="80388"/>
    <lineage>
        <taxon>Eukaryota</taxon>
        <taxon>Fungi</taxon>
        <taxon>Dikarya</taxon>
        <taxon>Ascomycota</taxon>
        <taxon>Pezizomycotina</taxon>
        <taxon>Sordariomycetes</taxon>
        <taxon>Hypocreomycetidae</taxon>
        <taxon>Hypocreales</taxon>
        <taxon>Stachybotryaceae</taxon>
        <taxon>Stachybotrys</taxon>
    </lineage>
</organism>
<dbReference type="EMBL" id="JAGPNK010000004">
    <property type="protein sequence ID" value="KAH7322639.1"/>
    <property type="molecule type" value="Genomic_DNA"/>
</dbReference>
<sequence>MVHSIPCCLTSFAKVQGLAPRKQIQMQPAVIVQVPIQRQSTGSWPRDPCPFFIPHTWQPSTAHYTKTHNCPFYSSSLSDEPCLGAVPVRPLKSLEWPLPICRVNAPVRHVNALVYRVNALVCRPRVHHAPRDLYIDVGNEDHGSCLHGVLISRGKDVYITQQQRLRVILPGLSYQSQTNPSLPYQRHFSHHHRFDVTSTSLPHVR</sequence>
<accession>A0A8K0WTB3</accession>
<dbReference type="AlphaFoldDB" id="A0A8K0WTB3"/>